<gene>
    <name evidence="4" type="ORF">GC098_16680</name>
</gene>
<dbReference type="InterPro" id="IPR035873">
    <property type="entry name" value="PhpC"/>
</dbReference>
<evidence type="ECO:0000313" key="5">
    <source>
        <dbReference type="Proteomes" id="UP000616779"/>
    </source>
</evidence>
<keyword evidence="1" id="KW-0560">Oxidoreductase</keyword>
<comment type="caution">
    <text evidence="4">The sequence shown here is derived from an EMBL/GenBank/DDBJ whole genome shotgun (WGS) entry which is preliminary data.</text>
</comment>
<organism evidence="4 5">
    <name type="scientific">Paenibacillus phytorum</name>
    <dbReference type="NCBI Taxonomy" id="2654977"/>
    <lineage>
        <taxon>Bacteria</taxon>
        <taxon>Bacillati</taxon>
        <taxon>Bacillota</taxon>
        <taxon>Bacilli</taxon>
        <taxon>Bacillales</taxon>
        <taxon>Paenibacillaceae</taxon>
        <taxon>Paenibacillus</taxon>
    </lineage>
</organism>
<dbReference type="Gene3D" id="1.20.1090.10">
    <property type="entry name" value="Dehydroquinate synthase-like - alpha domain"/>
    <property type="match status" value="1"/>
</dbReference>
<dbReference type="PANTHER" id="PTHR11496:SF83">
    <property type="entry name" value="HYDROXYACID-OXOACID TRANSHYDROGENASE, MITOCHONDRIAL"/>
    <property type="match status" value="1"/>
</dbReference>
<evidence type="ECO:0000259" key="2">
    <source>
        <dbReference type="Pfam" id="PF00465"/>
    </source>
</evidence>
<proteinExistence type="predicted"/>
<feature type="domain" description="Fe-containing alcohol dehydrogenase-like C-terminal" evidence="3">
    <location>
        <begin position="194"/>
        <end position="377"/>
    </location>
</feature>
<name>A0ABX1XWU5_9BACL</name>
<protein>
    <submittedName>
        <fullName evidence="4">Iron-containing alcohol dehydrogenase</fullName>
    </submittedName>
</protein>
<dbReference type="EMBL" id="WHOA01000115">
    <property type="protein sequence ID" value="NOU73035.1"/>
    <property type="molecule type" value="Genomic_DNA"/>
</dbReference>
<evidence type="ECO:0000259" key="3">
    <source>
        <dbReference type="Pfam" id="PF25137"/>
    </source>
</evidence>
<dbReference type="SUPFAM" id="SSF56796">
    <property type="entry name" value="Dehydroquinate synthase-like"/>
    <property type="match status" value="1"/>
</dbReference>
<dbReference type="PANTHER" id="PTHR11496">
    <property type="entry name" value="ALCOHOL DEHYDROGENASE"/>
    <property type="match status" value="1"/>
</dbReference>
<dbReference type="InterPro" id="IPR039697">
    <property type="entry name" value="Alcohol_dehydrogenase_Fe"/>
</dbReference>
<sequence length="379" mass="41968">MNQFYNPVAVSFGAASAEAFADLFNKRYPDIKRVLLLTRGAGVEKSDCLQSVMNILSLKETTLIEVTLNNPNVADILKLKREIGPLDYELIVAIGGGSVMDAAKVLSALQNKTYQTVAEVREAITSERYREEPYFTPWIGIPTTSGTGSEVTCWATVWDEEYGSKYSVTDERLYASATLILPELTVTMPLRLSVATALDALCHATEAYWSVHTNAITRVYSLQAIERIQRTLPLLIEQPENLVWREQLSLASLLAGLAFSNTRTTACHSISYPLTMLYGIDHGIAASLTLASIMRHNLDALIEPEKLMQAFGAANVDEVDNFIRSIYDIYGVSSRLSQYGATVEGIRNIVSLSYTKGRMDNNPVEILPEELERILVSLL</sequence>
<dbReference type="Pfam" id="PF25137">
    <property type="entry name" value="ADH_Fe_C"/>
    <property type="match status" value="1"/>
</dbReference>
<dbReference type="CDD" id="cd08182">
    <property type="entry name" value="HEPD"/>
    <property type="match status" value="1"/>
</dbReference>
<feature type="domain" description="Alcohol dehydrogenase iron-type/glycerol dehydrogenase GldA" evidence="2">
    <location>
        <begin position="7"/>
        <end position="180"/>
    </location>
</feature>
<keyword evidence="5" id="KW-1185">Reference proteome</keyword>
<dbReference type="Proteomes" id="UP000616779">
    <property type="component" value="Unassembled WGS sequence"/>
</dbReference>
<reference evidence="4 5" key="1">
    <citation type="submission" date="2019-10" db="EMBL/GenBank/DDBJ databases">
        <title>Description of Paenibacillus terrestris sp. nov.</title>
        <authorList>
            <person name="Carlier A."/>
            <person name="Qi S."/>
        </authorList>
    </citation>
    <scope>NUCLEOTIDE SEQUENCE [LARGE SCALE GENOMIC DNA]</scope>
    <source>
        <strain evidence="4 5">LMG 31458</strain>
    </source>
</reference>
<evidence type="ECO:0000313" key="4">
    <source>
        <dbReference type="EMBL" id="NOU73035.1"/>
    </source>
</evidence>
<dbReference type="InterPro" id="IPR001670">
    <property type="entry name" value="ADH_Fe/GldA"/>
</dbReference>
<dbReference type="Pfam" id="PF00465">
    <property type="entry name" value="Fe-ADH"/>
    <property type="match status" value="1"/>
</dbReference>
<dbReference type="RefSeq" id="WP_171644311.1">
    <property type="nucleotide sequence ID" value="NZ_WHOA01000115.1"/>
</dbReference>
<dbReference type="InterPro" id="IPR056798">
    <property type="entry name" value="ADH_Fe_C"/>
</dbReference>
<dbReference type="Gene3D" id="3.40.50.1970">
    <property type="match status" value="1"/>
</dbReference>
<accession>A0ABX1XWU5</accession>
<evidence type="ECO:0000256" key="1">
    <source>
        <dbReference type="ARBA" id="ARBA00023002"/>
    </source>
</evidence>